<evidence type="ECO:0000313" key="7">
    <source>
        <dbReference type="EMBL" id="CAI5740521.1"/>
    </source>
</evidence>
<name>A0AAV0UUA7_HYABA</name>
<dbReference type="InterPro" id="IPR050057">
    <property type="entry name" value="Prokaryotic/Mito_RF"/>
</dbReference>
<sequence>MLRKWLRRPLWPLLSPALGTQRLERRTSPFVPALWRPNRCPARGFAMPAAILNQMDLLGRRYDELAHKLSHNDGSFSSDTITTLSIEMADLGPKVAAVRELQRQQRSVRELDELIAEQTKSDDADAVELRRMAEDERREVLNAIDRMESEVVRLMLPRDAADDRSSIVEVRAGTGGDEACLFASDILKMYQKVALAKGWKFEIMSLSETDLGGCKECVCLLTGRGAYGRMKFESGVHRVQRVPVNDVRVHTSAVSVVVLPEAEEVEVELDPKDLRIDVYRASGAGGQHVNTTESAVRVTHIPTGIVAAVQDERSQHQNKAKALKILRARVFDGMRRQRDAERQNMRNSQVGSGDRSERVRTYNFPQSRVSDHRVNVTVFGIERMLNGELLDDIVDALVVDEQNHLMEQLDTL</sequence>
<feature type="region of interest" description="Disordered" evidence="5">
    <location>
        <begin position="338"/>
        <end position="358"/>
    </location>
</feature>
<dbReference type="NCBIfam" id="NF001859">
    <property type="entry name" value="PRK00591.1"/>
    <property type="match status" value="1"/>
</dbReference>
<evidence type="ECO:0000256" key="5">
    <source>
        <dbReference type="SAM" id="MobiDB-lite"/>
    </source>
</evidence>
<reference evidence="7" key="1">
    <citation type="submission" date="2022-12" db="EMBL/GenBank/DDBJ databases">
        <authorList>
            <person name="Webb A."/>
        </authorList>
    </citation>
    <scope>NUCLEOTIDE SEQUENCE</scope>
    <source>
        <strain evidence="7">Hp1</strain>
    </source>
</reference>
<evidence type="ECO:0000256" key="3">
    <source>
        <dbReference type="ARBA" id="ARBA00022917"/>
    </source>
</evidence>
<evidence type="ECO:0000259" key="6">
    <source>
        <dbReference type="PROSITE" id="PS00745"/>
    </source>
</evidence>
<dbReference type="Pfam" id="PF03462">
    <property type="entry name" value="PCRF"/>
    <property type="match status" value="1"/>
</dbReference>
<dbReference type="PANTHER" id="PTHR43804">
    <property type="entry name" value="LD18447P"/>
    <property type="match status" value="1"/>
</dbReference>
<dbReference type="InterPro" id="IPR000352">
    <property type="entry name" value="Pep_chain_release_fac_I"/>
</dbReference>
<dbReference type="Gene3D" id="3.30.70.1660">
    <property type="match status" value="2"/>
</dbReference>
<evidence type="ECO:0000256" key="4">
    <source>
        <dbReference type="SAM" id="Coils"/>
    </source>
</evidence>
<keyword evidence="2" id="KW-0488">Methylation</keyword>
<feature type="domain" description="Prokaryotic-type class I peptide chain release factors" evidence="6">
    <location>
        <begin position="280"/>
        <end position="296"/>
    </location>
</feature>
<evidence type="ECO:0000313" key="8">
    <source>
        <dbReference type="Proteomes" id="UP001162031"/>
    </source>
</evidence>
<evidence type="ECO:0000256" key="2">
    <source>
        <dbReference type="ARBA" id="ARBA00022481"/>
    </source>
</evidence>
<dbReference type="Pfam" id="PF00472">
    <property type="entry name" value="RF-1"/>
    <property type="match status" value="1"/>
</dbReference>
<dbReference type="PANTHER" id="PTHR43804:SF7">
    <property type="entry name" value="LD18447P"/>
    <property type="match status" value="1"/>
</dbReference>
<dbReference type="Gene3D" id="3.30.160.20">
    <property type="match status" value="1"/>
</dbReference>
<dbReference type="Proteomes" id="UP001162031">
    <property type="component" value="Unassembled WGS sequence"/>
</dbReference>
<proteinExistence type="inferred from homology"/>
<dbReference type="GO" id="GO:0005737">
    <property type="term" value="C:cytoplasm"/>
    <property type="evidence" value="ECO:0007669"/>
    <property type="project" value="UniProtKB-ARBA"/>
</dbReference>
<keyword evidence="4" id="KW-0175">Coiled coil</keyword>
<keyword evidence="3" id="KW-0648">Protein biosynthesis</keyword>
<dbReference type="GO" id="GO:0016149">
    <property type="term" value="F:translation release factor activity, codon specific"/>
    <property type="evidence" value="ECO:0007669"/>
    <property type="project" value="InterPro"/>
</dbReference>
<dbReference type="InterPro" id="IPR045853">
    <property type="entry name" value="Pep_chain_release_fac_I_sf"/>
</dbReference>
<dbReference type="SUPFAM" id="SSF75620">
    <property type="entry name" value="Release factor"/>
    <property type="match status" value="1"/>
</dbReference>
<dbReference type="EMBL" id="CANTFL010001445">
    <property type="protein sequence ID" value="CAI5740521.1"/>
    <property type="molecule type" value="Genomic_DNA"/>
</dbReference>
<dbReference type="Gene3D" id="6.10.140.1950">
    <property type="match status" value="1"/>
</dbReference>
<dbReference type="PROSITE" id="PS00745">
    <property type="entry name" value="RF_PROK_I"/>
    <property type="match status" value="1"/>
</dbReference>
<dbReference type="InterPro" id="IPR005139">
    <property type="entry name" value="PCRF"/>
</dbReference>
<dbReference type="SMART" id="SM00937">
    <property type="entry name" value="PCRF"/>
    <property type="match status" value="1"/>
</dbReference>
<dbReference type="AlphaFoldDB" id="A0AAV0UUA7"/>
<feature type="coiled-coil region" evidence="4">
    <location>
        <begin position="101"/>
        <end position="150"/>
    </location>
</feature>
<dbReference type="FunFam" id="3.30.160.20:FF:000004">
    <property type="entry name" value="Peptide chain release factor 1"/>
    <property type="match status" value="1"/>
</dbReference>
<comment type="similarity">
    <text evidence="1">Belongs to the prokaryotic/mitochondrial release factor family.</text>
</comment>
<organism evidence="7 8">
    <name type="scientific">Hyaloperonospora brassicae</name>
    <name type="common">Brassica downy mildew</name>
    <name type="synonym">Peronospora brassicae</name>
    <dbReference type="NCBI Taxonomy" id="162125"/>
    <lineage>
        <taxon>Eukaryota</taxon>
        <taxon>Sar</taxon>
        <taxon>Stramenopiles</taxon>
        <taxon>Oomycota</taxon>
        <taxon>Peronosporomycetes</taxon>
        <taxon>Peronosporales</taxon>
        <taxon>Peronosporaceae</taxon>
        <taxon>Hyaloperonospora</taxon>
    </lineage>
</organism>
<protein>
    <recommendedName>
        <fullName evidence="6">Prokaryotic-type class I peptide chain release factors domain-containing protein</fullName>
    </recommendedName>
</protein>
<evidence type="ECO:0000256" key="1">
    <source>
        <dbReference type="ARBA" id="ARBA00010835"/>
    </source>
</evidence>
<keyword evidence="8" id="KW-1185">Reference proteome</keyword>
<dbReference type="InterPro" id="IPR004373">
    <property type="entry name" value="RF-1"/>
</dbReference>
<comment type="caution">
    <text evidence="7">The sequence shown here is derived from an EMBL/GenBank/DDBJ whole genome shotgun (WGS) entry which is preliminary data.</text>
</comment>
<gene>
    <name evidence="7" type="ORF">HBR001_LOCUS8176</name>
</gene>
<accession>A0AAV0UUA7</accession>
<dbReference type="HAMAP" id="MF_00093">
    <property type="entry name" value="Rel_fac_1"/>
    <property type="match status" value="1"/>
</dbReference>